<dbReference type="RefSeq" id="XP_041549551.1">
    <property type="nucleotide sequence ID" value="XM_041697985.1"/>
</dbReference>
<organism evidence="2 3">
    <name type="scientific">Aspergillus puulaauensis</name>
    <dbReference type="NCBI Taxonomy" id="1220207"/>
    <lineage>
        <taxon>Eukaryota</taxon>
        <taxon>Fungi</taxon>
        <taxon>Dikarya</taxon>
        <taxon>Ascomycota</taxon>
        <taxon>Pezizomycotina</taxon>
        <taxon>Eurotiomycetes</taxon>
        <taxon>Eurotiomycetidae</taxon>
        <taxon>Eurotiales</taxon>
        <taxon>Aspergillaceae</taxon>
        <taxon>Aspergillus</taxon>
    </lineage>
</organism>
<dbReference type="Pfam" id="PF12417">
    <property type="entry name" value="DUF3669"/>
    <property type="match status" value="1"/>
</dbReference>
<sequence>MSDTNPQLRRIGAGFCGTVWAAGDHGSAFKREDGGPDRSLLNDYTMHQHLQNHKPSMPQIQIPICYELLTPSSAWWHDNLDRFPHGYQPCNMIHAQRIPPILANTRQLITERYCPAQLVAEIMDSETNRDCLIRPYLGRRRHHTRKRASRFQAFSLRNYPLHVDQMEELGIPESDITGYAQSMAEALAVMHWDAEVDGNDVEFVLAAPNDINSTQPQGQWCNILGQHSIWILDFDLVRRMDMDEQGVEQAVRAFWKNDPFCPRPDGSDRWKAFREQYMQTSKMCIERKTGTGYGDLHTLPDLFIRSVEQLGQQAVAHSP</sequence>
<dbReference type="AlphaFoldDB" id="A0A7R7X9K9"/>
<dbReference type="InterPro" id="IPR022137">
    <property type="entry name" value="Znf_prot_DUF3669"/>
</dbReference>
<dbReference type="Proteomes" id="UP000654913">
    <property type="component" value="Chromosome 1"/>
</dbReference>
<reference evidence="2" key="1">
    <citation type="submission" date="2021-01" db="EMBL/GenBank/DDBJ databases">
        <authorList>
            <consortium name="Aspergillus puulaauensis MK2 genome sequencing consortium"/>
            <person name="Kazuki M."/>
            <person name="Futagami T."/>
        </authorList>
    </citation>
    <scope>NUCLEOTIDE SEQUENCE</scope>
    <source>
        <strain evidence="2">MK2</strain>
    </source>
</reference>
<dbReference type="GeneID" id="64967362"/>
<evidence type="ECO:0000259" key="1">
    <source>
        <dbReference type="Pfam" id="PF12417"/>
    </source>
</evidence>
<evidence type="ECO:0000313" key="3">
    <source>
        <dbReference type="Proteomes" id="UP000654913"/>
    </source>
</evidence>
<dbReference type="EMBL" id="AP024443">
    <property type="protein sequence ID" value="BCS17357.1"/>
    <property type="molecule type" value="Genomic_DNA"/>
</dbReference>
<feature type="domain" description="DUF3669" evidence="1">
    <location>
        <begin position="229"/>
        <end position="288"/>
    </location>
</feature>
<accession>A0A7R7X9K9</accession>
<reference evidence="2" key="2">
    <citation type="submission" date="2021-02" db="EMBL/GenBank/DDBJ databases">
        <title>Aspergillus puulaauensis MK2 genome sequence.</title>
        <authorList>
            <person name="Futagami T."/>
            <person name="Mori K."/>
            <person name="Kadooka C."/>
            <person name="Tanaka T."/>
        </authorList>
    </citation>
    <scope>NUCLEOTIDE SEQUENCE</scope>
    <source>
        <strain evidence="2">MK2</strain>
    </source>
</reference>
<evidence type="ECO:0000313" key="2">
    <source>
        <dbReference type="EMBL" id="BCS17357.1"/>
    </source>
</evidence>
<dbReference type="PANTHER" id="PTHR40780">
    <property type="entry name" value="DUF3669 DOMAIN-CONTAINING PROTEIN"/>
    <property type="match status" value="1"/>
</dbReference>
<dbReference type="KEGG" id="apuu:APUU_10185S"/>
<proteinExistence type="predicted"/>
<dbReference type="OrthoDB" id="2993351at2759"/>
<dbReference type="PANTHER" id="PTHR40780:SF3">
    <property type="entry name" value="DUF3669 DOMAIN-CONTAINING PROTEIN"/>
    <property type="match status" value="1"/>
</dbReference>
<name>A0A7R7X9K9_9EURO</name>
<protein>
    <recommendedName>
        <fullName evidence="1">DUF3669 domain-containing protein</fullName>
    </recommendedName>
</protein>
<gene>
    <name evidence="2" type="ORF">APUU_10185S</name>
</gene>
<keyword evidence="3" id="KW-1185">Reference proteome</keyword>